<dbReference type="EC" id="5.1.3.1" evidence="7 10"/>
<dbReference type="NCBIfam" id="NF004076">
    <property type="entry name" value="PRK05581.1-4"/>
    <property type="match status" value="1"/>
</dbReference>
<feature type="binding site" evidence="10 14">
    <location>
        <begin position="155"/>
        <end position="158"/>
    </location>
    <ligand>
        <name>substrate</name>
    </ligand>
</feature>
<dbReference type="Gene3D" id="3.20.20.70">
    <property type="entry name" value="Aldolase class I"/>
    <property type="match status" value="1"/>
</dbReference>
<dbReference type="SUPFAM" id="SSF51366">
    <property type="entry name" value="Ribulose-phoshate binding barrel"/>
    <property type="match status" value="1"/>
</dbReference>
<dbReference type="GO" id="GO:0005737">
    <property type="term" value="C:cytoplasm"/>
    <property type="evidence" value="ECO:0007669"/>
    <property type="project" value="UniProtKB-ARBA"/>
</dbReference>
<feature type="binding site" evidence="10 13">
    <location>
        <position position="45"/>
    </location>
    <ligand>
        <name>a divalent metal cation</name>
        <dbReference type="ChEBI" id="CHEBI:60240"/>
    </ligand>
</feature>
<name>A0A2S8FHT8_9BACT</name>
<dbReference type="PROSITE" id="PS51257">
    <property type="entry name" value="PROKAR_LIPOPROTEIN"/>
    <property type="match status" value="1"/>
</dbReference>
<reference evidence="15 16" key="1">
    <citation type="submission" date="2018-02" db="EMBL/GenBank/DDBJ databases">
        <title>Comparative genomes isolates from brazilian mangrove.</title>
        <authorList>
            <person name="Araujo J.E."/>
            <person name="Taketani R.G."/>
            <person name="Silva M.C.P."/>
            <person name="Loureco M.V."/>
            <person name="Andreote F.D."/>
        </authorList>
    </citation>
    <scope>NUCLEOTIDE SEQUENCE [LARGE SCALE GENOMIC DNA]</scope>
    <source>
        <strain evidence="15 16">NAP PRIS-MGV</strain>
    </source>
</reference>
<keyword evidence="13" id="KW-0464">Manganese</keyword>
<feature type="binding site" evidence="10">
    <location>
        <begin position="185"/>
        <end position="187"/>
    </location>
    <ligand>
        <name>substrate</name>
    </ligand>
</feature>
<feature type="active site" description="Proton acceptor" evidence="10 12">
    <location>
        <position position="47"/>
    </location>
</feature>
<dbReference type="PANTHER" id="PTHR11749">
    <property type="entry name" value="RIBULOSE-5-PHOSPHATE-3-EPIMERASE"/>
    <property type="match status" value="1"/>
</dbReference>
<dbReference type="CDD" id="cd00429">
    <property type="entry name" value="RPE"/>
    <property type="match status" value="1"/>
</dbReference>
<dbReference type="HAMAP" id="MF_02227">
    <property type="entry name" value="RPE"/>
    <property type="match status" value="1"/>
</dbReference>
<comment type="cofactor">
    <cofactor evidence="2">
        <name>Mn(2+)</name>
        <dbReference type="ChEBI" id="CHEBI:29035"/>
    </cofactor>
</comment>
<dbReference type="GO" id="GO:0004750">
    <property type="term" value="F:D-ribulose-phosphate 3-epimerase activity"/>
    <property type="evidence" value="ECO:0007669"/>
    <property type="project" value="UniProtKB-UniRule"/>
</dbReference>
<comment type="pathway">
    <text evidence="10">Carbohydrate degradation.</text>
</comment>
<evidence type="ECO:0000256" key="13">
    <source>
        <dbReference type="PIRSR" id="PIRSR001461-2"/>
    </source>
</evidence>
<keyword evidence="13" id="KW-0862">Zinc</keyword>
<dbReference type="GO" id="GO:0046872">
    <property type="term" value="F:metal ion binding"/>
    <property type="evidence" value="ECO:0007669"/>
    <property type="project" value="UniProtKB-UniRule"/>
</dbReference>
<dbReference type="OrthoDB" id="1645589at2"/>
<comment type="similarity">
    <text evidence="6 10 11">Belongs to the ribulose-phosphate 3-epimerase family.</text>
</comment>
<dbReference type="Proteomes" id="UP000239388">
    <property type="component" value="Unassembled WGS sequence"/>
</dbReference>
<evidence type="ECO:0000256" key="3">
    <source>
        <dbReference type="ARBA" id="ARBA00001941"/>
    </source>
</evidence>
<feature type="binding site" evidence="14">
    <location>
        <position position="187"/>
    </location>
    <ligand>
        <name>substrate</name>
    </ligand>
</feature>
<evidence type="ECO:0000256" key="11">
    <source>
        <dbReference type="PIRNR" id="PIRNR001461"/>
    </source>
</evidence>
<dbReference type="InterPro" id="IPR000056">
    <property type="entry name" value="Ribul_P_3_epim-like"/>
</dbReference>
<evidence type="ECO:0000256" key="8">
    <source>
        <dbReference type="ARBA" id="ARBA00022723"/>
    </source>
</evidence>
<evidence type="ECO:0000256" key="6">
    <source>
        <dbReference type="ARBA" id="ARBA00009541"/>
    </source>
</evidence>
<evidence type="ECO:0000256" key="9">
    <source>
        <dbReference type="ARBA" id="ARBA00023235"/>
    </source>
</evidence>
<evidence type="ECO:0000256" key="12">
    <source>
        <dbReference type="PIRSR" id="PIRSR001461-1"/>
    </source>
</evidence>
<feature type="binding site" evidence="10 14">
    <location>
        <position position="78"/>
    </location>
    <ligand>
        <name>substrate</name>
    </ligand>
</feature>
<protein>
    <recommendedName>
        <fullName evidence="7 10">Ribulose-phosphate 3-epimerase</fullName>
        <ecNumber evidence="7 10">5.1.3.1</ecNumber>
    </recommendedName>
</protein>
<organism evidence="15 16">
    <name type="scientific">Blastopirellula marina</name>
    <dbReference type="NCBI Taxonomy" id="124"/>
    <lineage>
        <taxon>Bacteria</taxon>
        <taxon>Pseudomonadati</taxon>
        <taxon>Planctomycetota</taxon>
        <taxon>Planctomycetia</taxon>
        <taxon>Pirellulales</taxon>
        <taxon>Pirellulaceae</taxon>
        <taxon>Blastopirellula</taxon>
    </lineage>
</organism>
<comment type="cofactor">
    <cofactor evidence="4">
        <name>Zn(2+)</name>
        <dbReference type="ChEBI" id="CHEBI:29105"/>
    </cofactor>
</comment>
<dbReference type="GO" id="GO:0006098">
    <property type="term" value="P:pentose-phosphate shunt"/>
    <property type="evidence" value="ECO:0007669"/>
    <property type="project" value="UniProtKB-UniRule"/>
</dbReference>
<keyword evidence="13" id="KW-0170">Cobalt</keyword>
<dbReference type="PIRSF" id="PIRSF001461">
    <property type="entry name" value="RPE"/>
    <property type="match status" value="1"/>
</dbReference>
<dbReference type="NCBIfam" id="TIGR01163">
    <property type="entry name" value="rpe"/>
    <property type="match status" value="1"/>
</dbReference>
<comment type="catalytic activity">
    <reaction evidence="1 10 11">
        <text>D-ribulose 5-phosphate = D-xylulose 5-phosphate</text>
        <dbReference type="Rhea" id="RHEA:13677"/>
        <dbReference type="ChEBI" id="CHEBI:57737"/>
        <dbReference type="ChEBI" id="CHEBI:58121"/>
        <dbReference type="EC" id="5.1.3.1"/>
    </reaction>
</comment>
<dbReference type="InterPro" id="IPR011060">
    <property type="entry name" value="RibuloseP-bd_barrel"/>
</dbReference>
<feature type="binding site" evidence="10 13">
    <location>
        <position position="47"/>
    </location>
    <ligand>
        <name>a divalent metal cation</name>
        <dbReference type="ChEBI" id="CHEBI:60240"/>
    </ligand>
</feature>
<evidence type="ECO:0000256" key="1">
    <source>
        <dbReference type="ARBA" id="ARBA00001782"/>
    </source>
</evidence>
<proteinExistence type="inferred from homology"/>
<evidence type="ECO:0000256" key="7">
    <source>
        <dbReference type="ARBA" id="ARBA00013188"/>
    </source>
</evidence>
<dbReference type="PROSITE" id="PS01085">
    <property type="entry name" value="RIBUL_P_3_EPIMER_1"/>
    <property type="match status" value="1"/>
</dbReference>
<feature type="binding site" evidence="10 13">
    <location>
        <position position="185"/>
    </location>
    <ligand>
        <name>a divalent metal cation</name>
        <dbReference type="ChEBI" id="CHEBI:60240"/>
    </ligand>
</feature>
<dbReference type="InterPro" id="IPR026019">
    <property type="entry name" value="Ribul_P_3_epim"/>
</dbReference>
<evidence type="ECO:0000313" key="16">
    <source>
        <dbReference type="Proteomes" id="UP000239388"/>
    </source>
</evidence>
<feature type="binding site" evidence="10 14">
    <location>
        <begin position="207"/>
        <end position="208"/>
    </location>
    <ligand>
        <name>substrate</name>
    </ligand>
</feature>
<keyword evidence="9 10" id="KW-0413">Isomerase</keyword>
<dbReference type="AlphaFoldDB" id="A0A2S8FHT8"/>
<comment type="cofactor">
    <cofactor evidence="10 13">
        <name>a divalent metal cation</name>
        <dbReference type="ChEBI" id="CHEBI:60240"/>
    </cofactor>
    <text evidence="10 13">Binds 1 divalent metal cation per subunit.</text>
</comment>
<keyword evidence="8 10" id="KW-0479">Metal-binding</keyword>
<gene>
    <name evidence="10 15" type="primary">rpe</name>
    <name evidence="15" type="ORF">C5Y98_18895</name>
</gene>
<dbReference type="EMBL" id="PUIB01000019">
    <property type="protein sequence ID" value="PQO31494.1"/>
    <property type="molecule type" value="Genomic_DNA"/>
</dbReference>
<evidence type="ECO:0000256" key="5">
    <source>
        <dbReference type="ARBA" id="ARBA00001954"/>
    </source>
</evidence>
<dbReference type="FunFam" id="3.20.20.70:FF:000004">
    <property type="entry name" value="Ribulose-phosphate 3-epimerase"/>
    <property type="match status" value="1"/>
</dbReference>
<keyword evidence="10 11" id="KW-0119">Carbohydrate metabolism</keyword>
<evidence type="ECO:0000256" key="10">
    <source>
        <dbReference type="HAMAP-Rule" id="MF_02227"/>
    </source>
</evidence>
<dbReference type="InterPro" id="IPR013785">
    <property type="entry name" value="Aldolase_TIM"/>
</dbReference>
<evidence type="ECO:0000256" key="4">
    <source>
        <dbReference type="ARBA" id="ARBA00001947"/>
    </source>
</evidence>
<comment type="function">
    <text evidence="10">Catalyzes the reversible epimerization of D-ribulose 5-phosphate to D-xylulose 5-phosphate.</text>
</comment>
<dbReference type="Pfam" id="PF00834">
    <property type="entry name" value="Ribul_P_3_epim"/>
    <property type="match status" value="1"/>
</dbReference>
<evidence type="ECO:0000313" key="15">
    <source>
        <dbReference type="EMBL" id="PQO31494.1"/>
    </source>
</evidence>
<comment type="cofactor">
    <cofactor evidence="5">
        <name>Fe(2+)</name>
        <dbReference type="ChEBI" id="CHEBI:29033"/>
    </cofactor>
</comment>
<evidence type="ECO:0000256" key="2">
    <source>
        <dbReference type="ARBA" id="ARBA00001936"/>
    </source>
</evidence>
<feature type="active site" description="Proton donor" evidence="10 12">
    <location>
        <position position="185"/>
    </location>
</feature>
<feature type="binding site" evidence="10 14">
    <location>
        <position position="20"/>
    </location>
    <ligand>
        <name>substrate</name>
    </ligand>
</feature>
<comment type="cofactor">
    <cofactor evidence="3">
        <name>Co(2+)</name>
        <dbReference type="ChEBI" id="CHEBI:48828"/>
    </cofactor>
</comment>
<sequence length="231" mass="25110">MSRRSHLARLRQQSPLILPSVLSCDYSDMRGEVQKLEAAGVQALHLDVMDGNFVPNLTYGMPIVAAFRKLTELPLDVHLMIEKPGRYVRQFYEAGADIITIHEEAAGEETAQILQEIKELGAGAGVAINPDIPVERVMPFLEIADLILIMSVNAGFGGQKFNPVAIEKLQALRKAGPQELLLEVDGGVNLETVQACTEAGADLLVIGSAIFNQSDYNAAIDELYRSAHVST</sequence>
<comment type="caution">
    <text evidence="15">The sequence shown here is derived from an EMBL/GenBank/DDBJ whole genome shotgun (WGS) entry which is preliminary data.</text>
</comment>
<feature type="binding site" evidence="10 13">
    <location>
        <position position="78"/>
    </location>
    <ligand>
        <name>a divalent metal cation</name>
        <dbReference type="ChEBI" id="CHEBI:60240"/>
    </ligand>
</feature>
<dbReference type="RefSeq" id="WP_105356462.1">
    <property type="nucleotide sequence ID" value="NZ_PUIB01000019.1"/>
</dbReference>
<accession>A0A2S8FHT8</accession>
<dbReference type="GO" id="GO:0019323">
    <property type="term" value="P:pentose catabolic process"/>
    <property type="evidence" value="ECO:0007669"/>
    <property type="project" value="UniProtKB-UniRule"/>
</dbReference>
<evidence type="ECO:0000256" key="14">
    <source>
        <dbReference type="PIRSR" id="PIRSR001461-3"/>
    </source>
</evidence>